<dbReference type="EMBL" id="JBHUGS010000002">
    <property type="protein sequence ID" value="MFD1950439.1"/>
    <property type="molecule type" value="Genomic_DNA"/>
</dbReference>
<dbReference type="Proteomes" id="UP001597400">
    <property type="component" value="Unassembled WGS sequence"/>
</dbReference>
<evidence type="ECO:0000313" key="1">
    <source>
        <dbReference type="EMBL" id="MFD1950439.1"/>
    </source>
</evidence>
<dbReference type="RefSeq" id="WP_380928518.1">
    <property type="nucleotide sequence ID" value="NZ_JBHUGS010000002.1"/>
</dbReference>
<protein>
    <submittedName>
        <fullName evidence="1">Uncharacterized protein</fullName>
    </submittedName>
</protein>
<name>A0ABW4TXD0_9SPHN</name>
<keyword evidence="2" id="KW-1185">Reference proteome</keyword>
<organism evidence="1 2">
    <name type="scientific">Sphingomonas arantia</name>
    <dbReference type="NCBI Taxonomy" id="1460676"/>
    <lineage>
        <taxon>Bacteria</taxon>
        <taxon>Pseudomonadati</taxon>
        <taxon>Pseudomonadota</taxon>
        <taxon>Alphaproteobacteria</taxon>
        <taxon>Sphingomonadales</taxon>
        <taxon>Sphingomonadaceae</taxon>
        <taxon>Sphingomonas</taxon>
    </lineage>
</organism>
<proteinExistence type="predicted"/>
<reference evidence="2" key="1">
    <citation type="journal article" date="2019" name="Int. J. Syst. Evol. Microbiol.">
        <title>The Global Catalogue of Microorganisms (GCM) 10K type strain sequencing project: providing services to taxonomists for standard genome sequencing and annotation.</title>
        <authorList>
            <consortium name="The Broad Institute Genomics Platform"/>
            <consortium name="The Broad Institute Genome Sequencing Center for Infectious Disease"/>
            <person name="Wu L."/>
            <person name="Ma J."/>
        </authorList>
    </citation>
    <scope>NUCLEOTIDE SEQUENCE [LARGE SCALE GENOMIC DNA]</scope>
    <source>
        <strain evidence="2">CGMCC 1.12702</strain>
    </source>
</reference>
<comment type="caution">
    <text evidence="1">The sequence shown here is derived from an EMBL/GenBank/DDBJ whole genome shotgun (WGS) entry which is preliminary data.</text>
</comment>
<gene>
    <name evidence="1" type="ORF">ACFSGX_06625</name>
</gene>
<accession>A0ABW4TXD0</accession>
<sequence>MSRSETPAGVARILRRRDRRGTRRIAATFRMGRDTSVWFLPRIGARLLSCYERAPLVSIAEVIDDHIGQLGSPLIWLARRIVFALAGRPRDIGEPDDDVPDISLPGSGWRGTILVIATWTVLSAGAIHLLG</sequence>
<evidence type="ECO:0000313" key="2">
    <source>
        <dbReference type="Proteomes" id="UP001597400"/>
    </source>
</evidence>